<organism evidence="10 11">
    <name type="scientific">Trichoglossum hirsutum</name>
    <dbReference type="NCBI Taxonomy" id="265104"/>
    <lineage>
        <taxon>Eukaryota</taxon>
        <taxon>Fungi</taxon>
        <taxon>Dikarya</taxon>
        <taxon>Ascomycota</taxon>
        <taxon>Pezizomycotina</taxon>
        <taxon>Geoglossomycetes</taxon>
        <taxon>Geoglossales</taxon>
        <taxon>Geoglossaceae</taxon>
        <taxon>Trichoglossum</taxon>
    </lineage>
</organism>
<dbReference type="GO" id="GO:0030123">
    <property type="term" value="C:AP-3 adaptor complex"/>
    <property type="evidence" value="ECO:0007669"/>
    <property type="project" value="InterPro"/>
</dbReference>
<dbReference type="InterPro" id="IPR017105">
    <property type="entry name" value="AP3_complex_dsu"/>
</dbReference>
<evidence type="ECO:0000256" key="6">
    <source>
        <dbReference type="ARBA" id="ARBA00023136"/>
    </source>
</evidence>
<evidence type="ECO:0000256" key="3">
    <source>
        <dbReference type="ARBA" id="ARBA00022448"/>
    </source>
</evidence>
<dbReference type="PANTHER" id="PTHR22781">
    <property type="entry name" value="DELTA ADAPTIN-RELATED"/>
    <property type="match status" value="1"/>
</dbReference>
<dbReference type="Proteomes" id="UP000750711">
    <property type="component" value="Unassembled WGS sequence"/>
</dbReference>
<dbReference type="GO" id="GO:0006896">
    <property type="term" value="P:Golgi to vacuole transport"/>
    <property type="evidence" value="ECO:0007669"/>
    <property type="project" value="TreeGrafter"/>
</dbReference>
<accession>A0A9P8LAS6</accession>
<comment type="subunit">
    <text evidence="7">Adaptor protein complex 3 (AP-3) is a heterotetramer.</text>
</comment>
<feature type="region of interest" description="Disordered" evidence="8">
    <location>
        <begin position="772"/>
        <end position="797"/>
    </location>
</feature>
<dbReference type="GO" id="GO:0005794">
    <property type="term" value="C:Golgi apparatus"/>
    <property type="evidence" value="ECO:0007669"/>
    <property type="project" value="UniProtKB-SubCell"/>
</dbReference>
<feature type="compositionally biased region" description="Basic and acidic residues" evidence="8">
    <location>
        <begin position="774"/>
        <end position="783"/>
    </location>
</feature>
<evidence type="ECO:0000259" key="9">
    <source>
        <dbReference type="Pfam" id="PF01602"/>
    </source>
</evidence>
<evidence type="ECO:0000256" key="5">
    <source>
        <dbReference type="ARBA" id="ARBA00022927"/>
    </source>
</evidence>
<keyword evidence="7" id="KW-0333">Golgi apparatus</keyword>
<comment type="caution">
    <text evidence="10">The sequence shown here is derived from an EMBL/GenBank/DDBJ whole genome shotgun (WGS) entry which is preliminary data.</text>
</comment>
<keyword evidence="5 7" id="KW-0653">Protein transport</keyword>
<comment type="function">
    <text evidence="7">Part of the AP-3 complex, an adaptor-related complex which is not clathrin-associated. The complex is associated with the Golgi region as well as more peripheral structures. It facilitates the budding of vesicles from the Golgi membrane.</text>
</comment>
<dbReference type="InterPro" id="IPR011989">
    <property type="entry name" value="ARM-like"/>
</dbReference>
<evidence type="ECO:0000256" key="7">
    <source>
        <dbReference type="PIRNR" id="PIRNR037092"/>
    </source>
</evidence>
<keyword evidence="3 7" id="KW-0813">Transport</keyword>
<dbReference type="Gene3D" id="1.25.10.10">
    <property type="entry name" value="Leucine-rich Repeat Variant"/>
    <property type="match status" value="1"/>
</dbReference>
<dbReference type="InterPro" id="IPR002553">
    <property type="entry name" value="Clathrin/coatomer_adapt-like_N"/>
</dbReference>
<reference evidence="10" key="1">
    <citation type="submission" date="2021-03" db="EMBL/GenBank/DDBJ databases">
        <title>Comparative genomics and phylogenomic investigation of the class Geoglossomycetes provide insights into ecological specialization and systematics.</title>
        <authorList>
            <person name="Melie T."/>
            <person name="Pirro S."/>
            <person name="Miller A.N."/>
            <person name="Quandt A."/>
        </authorList>
    </citation>
    <scope>NUCLEOTIDE SEQUENCE</scope>
    <source>
        <strain evidence="10">CAQ_001_2017</strain>
    </source>
</reference>
<dbReference type="GO" id="GO:0010008">
    <property type="term" value="C:endosome membrane"/>
    <property type="evidence" value="ECO:0007669"/>
    <property type="project" value="TreeGrafter"/>
</dbReference>
<keyword evidence="11" id="KW-1185">Reference proteome</keyword>
<keyword evidence="4" id="KW-0677">Repeat</keyword>
<feature type="compositionally biased region" description="Polar residues" evidence="8">
    <location>
        <begin position="972"/>
        <end position="981"/>
    </location>
</feature>
<dbReference type="GO" id="GO:0006623">
    <property type="term" value="P:protein targeting to vacuole"/>
    <property type="evidence" value="ECO:0007669"/>
    <property type="project" value="TreeGrafter"/>
</dbReference>
<feature type="region of interest" description="Disordered" evidence="8">
    <location>
        <begin position="395"/>
        <end position="422"/>
    </location>
</feature>
<evidence type="ECO:0000313" key="10">
    <source>
        <dbReference type="EMBL" id="KAH0558808.1"/>
    </source>
</evidence>
<sequence length="1016" mass="111815">MPGRNKKPRYGFVVSDTLIFRKISGSDPNSNGSADVKATALLKLIYLEMFGHDMSWASFHVLEVMSSAKYVQKRVGYLGAVQSFRPDTEVLMLATNLLKKDLTSPSPATMSLPLLTLPHITTPSLSLSLLPDLLPRLGHSQTAIRKKTIVTLYRLALVYPETLRAAWPKIKERLMDENEDSSVTAAIVNVVCELGWRRPQDFLPLAPRLFYLLVDGGNNWMAIKIIKLFATLTPLEPRLIKKLLSPLMSIIRTTPAMSLLYECINGIIQGGILDSIDGTSEGEEIASLCVGKLRGMIVVEGDPNLKYVALLAFSKIVASHPHLVALQQDVILDCVDDADITIRLRALDLVVGMVSSDNLMSVVGRLMRQLRNSPTSSGLDGPLSDHVAHLDMESVADSDDEKAEESLQPGGKRSDQSPPLPDDYRFSAIERILEMCSREMYANITDFEWYIDVLVQLVRLAPATGTGTFSQGIQYDSPDGEDGGRDYDISKYIGSELRNVAVRVRDVRLQATRAAETLVTAEQREGVHVLAGNSGRGVLASAVWIVGEYASLLLDRSRTLSSLLNISTLTLPAETLSIYLQAVPKIFSSLVGTDRIPWTPERKTMTALLTARIIHFLEQLAAHPSLEVQERAVEFLELMRLAAEAISSQQTSSINESLDPPLLLSEAIPMLFDGFELNPVAPGAQKKVPLPAGLDLDMSINQNLPDLLRFAEFDSTVGNAHDDFGAYYNDKPISQAGEPAINSLNESTGEVQSYQQGGDESYHDPTVLARRRAERRERNKDDPFYIGDSDFTSGTSTPLHNIHKNINGDELDIDTIPIMKLDLSSNGLNMATEVSRKPVGNRRPGKAVFDIGADENIVLEGESLDREYLEESDAGPDDTAWPKRNRGKKTLLQVDSSGLGALSLTGNDDSANDGLMELRRLKQEEEQMSRAMKEVERLRLEMQRASERIQAAKGVPPEGTLVKKKKKRPKVTETSGDANTTKKLIRKGKGGQQQKVPKKKAPTPGEFEESSTSRPG</sequence>
<evidence type="ECO:0000256" key="4">
    <source>
        <dbReference type="ARBA" id="ARBA00022737"/>
    </source>
</evidence>
<dbReference type="Pfam" id="PF01602">
    <property type="entry name" value="Adaptin_N"/>
    <property type="match status" value="1"/>
</dbReference>
<proteinExistence type="inferred from homology"/>
<gene>
    <name evidence="10" type="ORF">GP486_004553</name>
</gene>
<evidence type="ECO:0000256" key="2">
    <source>
        <dbReference type="ARBA" id="ARBA00006613"/>
    </source>
</evidence>
<dbReference type="InterPro" id="IPR016024">
    <property type="entry name" value="ARM-type_fold"/>
</dbReference>
<protein>
    <recommendedName>
        <fullName evidence="7">AP-3 complex subunit delta</fullName>
    </recommendedName>
</protein>
<dbReference type="PANTHER" id="PTHR22781:SF12">
    <property type="entry name" value="AP-3 COMPLEX SUBUNIT DELTA-1"/>
    <property type="match status" value="1"/>
</dbReference>
<dbReference type="AlphaFoldDB" id="A0A9P8LAS6"/>
<dbReference type="EMBL" id="JAGHQM010000733">
    <property type="protein sequence ID" value="KAH0558808.1"/>
    <property type="molecule type" value="Genomic_DNA"/>
</dbReference>
<evidence type="ECO:0000313" key="11">
    <source>
        <dbReference type="Proteomes" id="UP000750711"/>
    </source>
</evidence>
<feature type="domain" description="Clathrin/coatomer adaptor adaptin-like N-terminal" evidence="9">
    <location>
        <begin position="32"/>
        <end position="641"/>
    </location>
</feature>
<evidence type="ECO:0000256" key="8">
    <source>
        <dbReference type="SAM" id="MobiDB-lite"/>
    </source>
</evidence>
<feature type="region of interest" description="Disordered" evidence="8">
    <location>
        <begin position="948"/>
        <end position="1016"/>
    </location>
</feature>
<dbReference type="PIRSF" id="PIRSF037092">
    <property type="entry name" value="AP3_complex_delta"/>
    <property type="match status" value="1"/>
</dbReference>
<evidence type="ECO:0000256" key="1">
    <source>
        <dbReference type="ARBA" id="ARBA00004308"/>
    </source>
</evidence>
<name>A0A9P8LAS6_9PEZI</name>
<comment type="similarity">
    <text evidence="2 7">Belongs to the adaptor complexes large subunit family.</text>
</comment>
<keyword evidence="6" id="KW-0472">Membrane</keyword>
<comment type="subcellular location">
    <subcellularLocation>
        <location evidence="1">Endomembrane system</location>
    </subcellularLocation>
    <subcellularLocation>
        <location evidence="7">Golgi apparatus</location>
    </subcellularLocation>
</comment>
<dbReference type="SUPFAM" id="SSF48371">
    <property type="entry name" value="ARM repeat"/>
    <property type="match status" value="1"/>
</dbReference>